<evidence type="ECO:0000256" key="4">
    <source>
        <dbReference type="ARBA" id="ARBA00022741"/>
    </source>
</evidence>
<keyword evidence="2 12" id="KW-0235">DNA replication</keyword>
<evidence type="ECO:0000256" key="3">
    <source>
        <dbReference type="ARBA" id="ARBA00022723"/>
    </source>
</evidence>
<dbReference type="PANTHER" id="PTHR30580">
    <property type="entry name" value="PRIMOSOMAL PROTEIN N"/>
    <property type="match status" value="1"/>
</dbReference>
<dbReference type="Proteomes" id="UP000490922">
    <property type="component" value="Unassembled WGS sequence"/>
</dbReference>
<dbReference type="Gene3D" id="3.40.1440.60">
    <property type="entry name" value="PriA, 3(prime) DNA-binding domain"/>
    <property type="match status" value="1"/>
</dbReference>
<dbReference type="EMBL" id="WAEM01000001">
    <property type="protein sequence ID" value="KAB1157683.1"/>
    <property type="molecule type" value="Genomic_DNA"/>
</dbReference>
<evidence type="ECO:0000256" key="1">
    <source>
        <dbReference type="ARBA" id="ARBA00022515"/>
    </source>
</evidence>
<comment type="function">
    <text evidence="12">Initiates the restart of stalled replication forks, which reloads the replicative helicase on sites other than the origin of replication. Recognizes and binds to abandoned replication forks and remodels them to uncover a helicase loading site. Promotes assembly of the primosome at these replication forks.</text>
</comment>
<dbReference type="Pfam" id="PF17764">
    <property type="entry name" value="PriA_3primeBD"/>
    <property type="match status" value="1"/>
</dbReference>
<dbReference type="Pfam" id="PF00271">
    <property type="entry name" value="Helicase_C"/>
    <property type="match status" value="1"/>
</dbReference>
<evidence type="ECO:0000256" key="5">
    <source>
        <dbReference type="ARBA" id="ARBA00022801"/>
    </source>
</evidence>
<dbReference type="Pfam" id="PF18074">
    <property type="entry name" value="PriA_C"/>
    <property type="match status" value="1"/>
</dbReference>
<dbReference type="InterPro" id="IPR011545">
    <property type="entry name" value="DEAD/DEAH_box_helicase_dom"/>
</dbReference>
<evidence type="ECO:0000259" key="14">
    <source>
        <dbReference type="PROSITE" id="PS51194"/>
    </source>
</evidence>
<feature type="binding site" evidence="12">
    <location>
        <position position="545"/>
    </location>
    <ligand>
        <name>Zn(2+)</name>
        <dbReference type="ChEBI" id="CHEBI:29105"/>
        <label>1</label>
    </ligand>
</feature>
<dbReference type="GO" id="GO:0008270">
    <property type="term" value="F:zinc ion binding"/>
    <property type="evidence" value="ECO:0007669"/>
    <property type="project" value="UniProtKB-UniRule"/>
</dbReference>
<dbReference type="GO" id="GO:1990077">
    <property type="term" value="C:primosome complex"/>
    <property type="evidence" value="ECO:0007669"/>
    <property type="project" value="UniProtKB-UniRule"/>
</dbReference>
<protein>
    <recommendedName>
        <fullName evidence="12">Replication restart protein PriA</fullName>
    </recommendedName>
    <alternativeName>
        <fullName evidence="12">ATP-dependent DNA helicase PriA</fullName>
        <ecNumber evidence="12">5.6.2.4</ecNumber>
    </alternativeName>
    <alternativeName>
        <fullName evidence="12">DNA 3'-5' helicase PriA</fullName>
    </alternativeName>
</protein>
<evidence type="ECO:0000256" key="10">
    <source>
        <dbReference type="ARBA" id="ARBA00023235"/>
    </source>
</evidence>
<evidence type="ECO:0000256" key="11">
    <source>
        <dbReference type="ARBA" id="ARBA00048988"/>
    </source>
</evidence>
<dbReference type="SUPFAM" id="SSF52540">
    <property type="entry name" value="P-loop containing nucleoside triphosphate hydrolases"/>
    <property type="match status" value="1"/>
</dbReference>
<dbReference type="InterPro" id="IPR005259">
    <property type="entry name" value="PriA"/>
</dbReference>
<dbReference type="InterPro" id="IPR040498">
    <property type="entry name" value="PriA_CRR"/>
</dbReference>
<dbReference type="GO" id="GO:0016787">
    <property type="term" value="F:hydrolase activity"/>
    <property type="evidence" value="ECO:0007669"/>
    <property type="project" value="UniProtKB-KW"/>
</dbReference>
<dbReference type="InterPro" id="IPR042115">
    <property type="entry name" value="PriA_3primeBD_sf"/>
</dbReference>
<evidence type="ECO:0000256" key="7">
    <source>
        <dbReference type="ARBA" id="ARBA00022833"/>
    </source>
</evidence>
<dbReference type="GO" id="GO:0006302">
    <property type="term" value="P:double-strand break repair"/>
    <property type="evidence" value="ECO:0007669"/>
    <property type="project" value="InterPro"/>
</dbReference>
<dbReference type="Pfam" id="PF18319">
    <property type="entry name" value="Zn_ribbon_PriA"/>
    <property type="match status" value="1"/>
</dbReference>
<dbReference type="GO" id="GO:0006310">
    <property type="term" value="P:DNA recombination"/>
    <property type="evidence" value="ECO:0007669"/>
    <property type="project" value="InterPro"/>
</dbReference>
<dbReference type="RefSeq" id="WP_151105878.1">
    <property type="nucleotide sequence ID" value="NZ_WAEM01000001.1"/>
</dbReference>
<dbReference type="GO" id="GO:0006269">
    <property type="term" value="P:DNA replication, synthesis of primer"/>
    <property type="evidence" value="ECO:0007669"/>
    <property type="project" value="UniProtKB-KW"/>
</dbReference>
<keyword evidence="7 12" id="KW-0862">Zinc</keyword>
<accession>A0A7J5AJL2</accession>
<feature type="binding site" evidence="12">
    <location>
        <position position="572"/>
    </location>
    <ligand>
        <name>Zn(2+)</name>
        <dbReference type="ChEBI" id="CHEBI:29105"/>
        <label>2</label>
    </ligand>
</feature>
<dbReference type="EC" id="5.6.2.4" evidence="12"/>
<dbReference type="InterPro" id="IPR014001">
    <property type="entry name" value="Helicase_ATP-bd"/>
</dbReference>
<dbReference type="GO" id="GO:0006270">
    <property type="term" value="P:DNA replication initiation"/>
    <property type="evidence" value="ECO:0007669"/>
    <property type="project" value="TreeGrafter"/>
</dbReference>
<dbReference type="CDD" id="cd18804">
    <property type="entry name" value="SF2_C_priA"/>
    <property type="match status" value="1"/>
</dbReference>
<feature type="binding site" evidence="12">
    <location>
        <position position="585"/>
    </location>
    <ligand>
        <name>Zn(2+)</name>
        <dbReference type="ChEBI" id="CHEBI:29105"/>
        <label>1</label>
    </ligand>
</feature>
<dbReference type="PROSITE" id="PS51192">
    <property type="entry name" value="HELICASE_ATP_BIND_1"/>
    <property type="match status" value="1"/>
</dbReference>
<evidence type="ECO:0000313" key="15">
    <source>
        <dbReference type="EMBL" id="KAB1157683.1"/>
    </source>
</evidence>
<evidence type="ECO:0000256" key="6">
    <source>
        <dbReference type="ARBA" id="ARBA00022806"/>
    </source>
</evidence>
<feature type="binding site" evidence="12">
    <location>
        <position position="554"/>
    </location>
    <ligand>
        <name>Zn(2+)</name>
        <dbReference type="ChEBI" id="CHEBI:29105"/>
        <label>2</label>
    </ligand>
</feature>
<dbReference type="OrthoDB" id="9759544at2"/>
<organism evidence="15 16">
    <name type="scientific">Flavobacterium luteum</name>
    <dbReference type="NCBI Taxonomy" id="2026654"/>
    <lineage>
        <taxon>Bacteria</taxon>
        <taxon>Pseudomonadati</taxon>
        <taxon>Bacteroidota</taxon>
        <taxon>Flavobacteriia</taxon>
        <taxon>Flavobacteriales</taxon>
        <taxon>Flavobacteriaceae</taxon>
        <taxon>Flavobacterium</taxon>
    </lineage>
</organism>
<dbReference type="InterPro" id="IPR041222">
    <property type="entry name" value="PriA_3primeBD"/>
</dbReference>
<evidence type="ECO:0000256" key="8">
    <source>
        <dbReference type="ARBA" id="ARBA00022840"/>
    </source>
</evidence>
<sequence length="835" mass="95720">MYFVEVILPLSLTKTFTYSVSEAEFYYIKKGMRLAVPFGKSKIYTALVIELHQNKPILYDAKEIHQILDEKPIVNEIQISHWQWIASYYMCAIGDVYRGAMPSAFLLESETIISQKNDGFVDESQLSDDEFLVYQALQQQSSLKVHDVASILNKKNVLPVIQKLIDKGILVLQEEITEAYKPKLVRYIRLDSKYESNEGLSQLLESLKSNKQKEIILSYFQLQATLKKSITVKEIVQVANSTVAVVKALIDKQIFEEYYIQEDRVNFNGKVKEEALQLSAAQEIAFQEIKSEFINKEVCLLHGVTSSGKTEIYIQLIEEYIQQEKQVLYLLPEIALTTQLVSRLREYFGNKVAVYHSKYNNNERVEVWKQVLENSPKSQIVIGARSALFLPYSNLGLIIVDEEHEQTFKQQDPSPRYHARDAAIVLSNFHQSTRGNRANSELSGANADLGGAKVLLGSATPSIETYYNAQSQKYGLIEISERFGNAVMPEIELVDLKDKYFRKKMSGHFSDTLLEEITTALSYGSQVILFQNRRGFSPVVECMTCGHVPQCPQCDVSLTYHKHKNQLRCHYCGYSMANPTSCHACSSVHLITKGFGTEQIQQELVALFPNTKIGRMDQDTTRGKFGFEKIIDSFKNREIDILVGTQMLAKGLDFDNVSLVGIMNADNMLYHPDFRAFERSFQMMTQVAGRAGRSEKRGKVIIQTYNPNHNTIQQVTQNDYLGMYKEQLYERQIYKYPPYFKLIKLTLKHRDFEKLKTGAMWLFQVLQQNMSIPILGPEEPPISRIRNEYIRTIMIKIPQNQSLQVTKKTIQKILNSFESVAQFKAIKTAVNVDFY</sequence>
<dbReference type="GO" id="GO:0003677">
    <property type="term" value="F:DNA binding"/>
    <property type="evidence" value="ECO:0007669"/>
    <property type="project" value="UniProtKB-UniRule"/>
</dbReference>
<comment type="caution">
    <text evidence="15">The sequence shown here is derived from an EMBL/GenBank/DDBJ whole genome shotgun (WGS) entry which is preliminary data.</text>
</comment>
<dbReference type="SMART" id="SM00487">
    <property type="entry name" value="DEXDc"/>
    <property type="match status" value="1"/>
</dbReference>
<dbReference type="Gene3D" id="3.40.50.300">
    <property type="entry name" value="P-loop containing nucleotide triphosphate hydrolases"/>
    <property type="match status" value="2"/>
</dbReference>
<evidence type="ECO:0000256" key="2">
    <source>
        <dbReference type="ARBA" id="ARBA00022705"/>
    </source>
</evidence>
<keyword evidence="16" id="KW-1185">Reference proteome</keyword>
<reference evidence="15 16" key="1">
    <citation type="submission" date="2019-09" db="EMBL/GenBank/DDBJ databases">
        <title>Flavobacterium sp. nov., isolated from glacier ice.</title>
        <authorList>
            <person name="Liu Q."/>
        </authorList>
    </citation>
    <scope>NUCLEOTIDE SEQUENCE [LARGE SCALE GENOMIC DNA]</scope>
    <source>
        <strain evidence="15 16">NBRC 112527</strain>
    </source>
</reference>
<comment type="catalytic activity">
    <reaction evidence="11 12">
        <text>ATP + H2O = ADP + phosphate + H(+)</text>
        <dbReference type="Rhea" id="RHEA:13065"/>
        <dbReference type="ChEBI" id="CHEBI:15377"/>
        <dbReference type="ChEBI" id="CHEBI:15378"/>
        <dbReference type="ChEBI" id="CHEBI:30616"/>
        <dbReference type="ChEBI" id="CHEBI:43474"/>
        <dbReference type="ChEBI" id="CHEBI:456216"/>
        <dbReference type="EC" id="5.6.2.4"/>
    </reaction>
</comment>
<dbReference type="AlphaFoldDB" id="A0A7J5AJL2"/>
<dbReference type="InterPro" id="IPR027417">
    <property type="entry name" value="P-loop_NTPase"/>
</dbReference>
<keyword evidence="6 12" id="KW-0347">Helicase</keyword>
<dbReference type="CDD" id="cd17929">
    <property type="entry name" value="DEXHc_priA"/>
    <property type="match status" value="1"/>
</dbReference>
<dbReference type="FunFam" id="3.40.50.300:FF:000489">
    <property type="entry name" value="Primosome assembly protein PriA"/>
    <property type="match status" value="1"/>
</dbReference>
<feature type="binding site" evidence="12">
    <location>
        <position position="582"/>
    </location>
    <ligand>
        <name>Zn(2+)</name>
        <dbReference type="ChEBI" id="CHEBI:29105"/>
        <label>1</label>
    </ligand>
</feature>
<keyword evidence="4 12" id="KW-0547">Nucleotide-binding</keyword>
<feature type="binding site" evidence="12">
    <location>
        <position position="551"/>
    </location>
    <ligand>
        <name>Zn(2+)</name>
        <dbReference type="ChEBI" id="CHEBI:29105"/>
        <label>2</label>
    </ligand>
</feature>
<keyword evidence="1 12" id="KW-0639">Primosome</keyword>
<keyword evidence="9 12" id="KW-0238">DNA-binding</keyword>
<keyword evidence="5 12" id="KW-0378">Hydrolase</keyword>
<keyword evidence="8 12" id="KW-0067">ATP-binding</keyword>
<dbReference type="InterPro" id="IPR001650">
    <property type="entry name" value="Helicase_C-like"/>
</dbReference>
<comment type="cofactor">
    <cofactor evidence="12">
        <name>Zn(2+)</name>
        <dbReference type="ChEBI" id="CHEBI:29105"/>
    </cofactor>
    <text evidence="12">Binds 2 zinc ions per subunit.</text>
</comment>
<keyword evidence="3 12" id="KW-0479">Metal-binding</keyword>
<comment type="subunit">
    <text evidence="12">Component of the replication restart primosome.</text>
</comment>
<dbReference type="HAMAP" id="MF_00983">
    <property type="entry name" value="PriA"/>
    <property type="match status" value="1"/>
</dbReference>
<dbReference type="FunFam" id="3.40.1440.60:FF:000001">
    <property type="entry name" value="Primosomal protein N"/>
    <property type="match status" value="1"/>
</dbReference>
<keyword evidence="10 12" id="KW-0413">Isomerase</keyword>
<comment type="similarity">
    <text evidence="12">Belongs to the helicase family. PriA subfamily.</text>
</comment>
<evidence type="ECO:0000259" key="13">
    <source>
        <dbReference type="PROSITE" id="PS51192"/>
    </source>
</evidence>
<gene>
    <name evidence="12 15" type="primary">priA</name>
    <name evidence="15" type="ORF">F6464_00960</name>
</gene>
<comment type="catalytic activity">
    <reaction evidence="12">
        <text>Couples ATP hydrolysis with the unwinding of duplex DNA by translocating in the 3'-5' direction.</text>
        <dbReference type="EC" id="5.6.2.4"/>
    </reaction>
</comment>
<evidence type="ECO:0000313" key="16">
    <source>
        <dbReference type="Proteomes" id="UP000490922"/>
    </source>
</evidence>
<dbReference type="PANTHER" id="PTHR30580:SF0">
    <property type="entry name" value="PRIMOSOMAL PROTEIN N"/>
    <property type="match status" value="1"/>
</dbReference>
<evidence type="ECO:0000256" key="12">
    <source>
        <dbReference type="HAMAP-Rule" id="MF_00983"/>
    </source>
</evidence>
<proteinExistence type="inferred from homology"/>
<dbReference type="GO" id="GO:0005524">
    <property type="term" value="F:ATP binding"/>
    <property type="evidence" value="ECO:0007669"/>
    <property type="project" value="UniProtKB-UniRule"/>
</dbReference>
<dbReference type="GO" id="GO:0043138">
    <property type="term" value="F:3'-5' DNA helicase activity"/>
    <property type="evidence" value="ECO:0007669"/>
    <property type="project" value="UniProtKB-EC"/>
</dbReference>
<feature type="domain" description="Helicase C-terminal" evidence="14">
    <location>
        <begin position="555"/>
        <end position="732"/>
    </location>
</feature>
<dbReference type="SMART" id="SM00490">
    <property type="entry name" value="HELICc"/>
    <property type="match status" value="1"/>
</dbReference>
<dbReference type="NCBIfam" id="TIGR00595">
    <property type="entry name" value="priA"/>
    <property type="match status" value="1"/>
</dbReference>
<evidence type="ECO:0000256" key="9">
    <source>
        <dbReference type="ARBA" id="ARBA00023125"/>
    </source>
</evidence>
<feature type="domain" description="Helicase ATP-binding" evidence="13">
    <location>
        <begin position="290"/>
        <end position="479"/>
    </location>
</feature>
<name>A0A7J5AJL2_9FLAO</name>
<dbReference type="Pfam" id="PF00270">
    <property type="entry name" value="DEAD"/>
    <property type="match status" value="1"/>
</dbReference>
<dbReference type="PROSITE" id="PS51194">
    <property type="entry name" value="HELICASE_CTER"/>
    <property type="match status" value="1"/>
</dbReference>
<feature type="binding site" evidence="12">
    <location>
        <position position="542"/>
    </location>
    <ligand>
        <name>Zn(2+)</name>
        <dbReference type="ChEBI" id="CHEBI:29105"/>
        <label>1</label>
    </ligand>
</feature>
<feature type="binding site" evidence="12">
    <location>
        <position position="569"/>
    </location>
    <ligand>
        <name>Zn(2+)</name>
        <dbReference type="ChEBI" id="CHEBI:29105"/>
        <label>2</label>
    </ligand>
</feature>
<dbReference type="InterPro" id="IPR041236">
    <property type="entry name" value="PriA_C"/>
</dbReference>